<evidence type="ECO:0000313" key="1">
    <source>
        <dbReference type="EMBL" id="KIC68707.1"/>
    </source>
</evidence>
<gene>
    <name evidence="1" type="ORF">RM50_04400</name>
</gene>
<protein>
    <submittedName>
        <fullName evidence="1">Uncharacterized protein</fullName>
    </submittedName>
</protein>
<accession>A0A0B4DIQ0</accession>
<dbReference type="Proteomes" id="UP000031196">
    <property type="component" value="Unassembled WGS sequence"/>
</dbReference>
<name>A0A0B4DIQ0_PSEPS</name>
<organism evidence="1 2">
    <name type="scientific">Pseudarthrobacter phenanthrenivorans</name>
    <name type="common">Arthrobacter phenanthrenivorans</name>
    <dbReference type="NCBI Taxonomy" id="361575"/>
    <lineage>
        <taxon>Bacteria</taxon>
        <taxon>Bacillati</taxon>
        <taxon>Actinomycetota</taxon>
        <taxon>Actinomycetes</taxon>
        <taxon>Micrococcales</taxon>
        <taxon>Micrococcaceae</taxon>
        <taxon>Pseudarthrobacter</taxon>
    </lineage>
</organism>
<evidence type="ECO:0000313" key="2">
    <source>
        <dbReference type="Proteomes" id="UP000031196"/>
    </source>
</evidence>
<reference evidence="1 2" key="1">
    <citation type="submission" date="2014-12" db="EMBL/GenBank/DDBJ databases">
        <title>Genome sequencing of Arthrobacter phenanthrenivorans SWC37.</title>
        <authorList>
            <person name="Tan P.W."/>
            <person name="Chan K.-G."/>
        </authorList>
    </citation>
    <scope>NUCLEOTIDE SEQUENCE [LARGE SCALE GENOMIC DNA]</scope>
    <source>
        <strain evidence="1 2">SWC37</strain>
    </source>
</reference>
<comment type="caution">
    <text evidence="1">The sequence shown here is derived from an EMBL/GenBank/DDBJ whole genome shotgun (WGS) entry which is preliminary data.</text>
</comment>
<dbReference type="EMBL" id="JWTB01000008">
    <property type="protein sequence ID" value="KIC68707.1"/>
    <property type="molecule type" value="Genomic_DNA"/>
</dbReference>
<dbReference type="AlphaFoldDB" id="A0A0B4DIQ0"/>
<proteinExistence type="predicted"/>
<dbReference type="RefSeq" id="WP_043450406.1">
    <property type="nucleotide sequence ID" value="NZ_JWTB01000008.1"/>
</dbReference>
<sequence>MIAQQTEAIERTIPAEAWKHLVPATFRDGRLYPYLPDLQELFQDINPDEFYVESGDQEAIHWLSYFTLENYAEWAGAAIVGLRALSLEDTLFEFDDVEKFVDNGYRHPLRKSGEPDWYHALCVCNHTEEDLKAWARSVGIIPQTDLPECGTGYGHVNGLHTLPAVKKGLLHALKRFRKPQPQMMHMRLVRKTA</sequence>
<dbReference type="OrthoDB" id="9820806at2"/>